<evidence type="ECO:0000313" key="3">
    <source>
        <dbReference type="Proteomes" id="UP001324287"/>
    </source>
</evidence>
<name>A0ABZ1B009_9ACTN</name>
<dbReference type="SUPFAM" id="SSF63867">
    <property type="entry name" value="MoeA C-terminal domain-like"/>
    <property type="match status" value="1"/>
</dbReference>
<dbReference type="RefSeq" id="WP_324274401.1">
    <property type="nucleotide sequence ID" value="NZ_CP141261.1"/>
</dbReference>
<organism evidence="2 3">
    <name type="scientific">Blastococcus brunescens</name>
    <dbReference type="NCBI Taxonomy" id="1564165"/>
    <lineage>
        <taxon>Bacteria</taxon>
        <taxon>Bacillati</taxon>
        <taxon>Actinomycetota</taxon>
        <taxon>Actinomycetes</taxon>
        <taxon>Geodermatophilales</taxon>
        <taxon>Geodermatophilaceae</taxon>
        <taxon>Blastococcus</taxon>
    </lineage>
</organism>
<dbReference type="Proteomes" id="UP001324287">
    <property type="component" value="Chromosome"/>
</dbReference>
<dbReference type="InterPro" id="IPR036688">
    <property type="entry name" value="MoeA_C_domain_IV_sf"/>
</dbReference>
<evidence type="ECO:0000313" key="2">
    <source>
        <dbReference type="EMBL" id="WRL63053.1"/>
    </source>
</evidence>
<proteinExistence type="predicted"/>
<dbReference type="Gene3D" id="2.40.340.10">
    <property type="entry name" value="MoeA, C-terminal, domain IV"/>
    <property type="match status" value="1"/>
</dbReference>
<evidence type="ECO:0000259" key="1">
    <source>
        <dbReference type="Pfam" id="PF03454"/>
    </source>
</evidence>
<dbReference type="EMBL" id="CP141261">
    <property type="protein sequence ID" value="WRL63053.1"/>
    <property type="molecule type" value="Genomic_DNA"/>
</dbReference>
<sequence>MSQVGGPGSHLVAHLARANCLVVVPQDVTELPAGAEVDVVLIEGALQ</sequence>
<reference evidence="2 3" key="1">
    <citation type="submission" date="2023-12" db="EMBL/GenBank/DDBJ databases">
        <title>Blastococcus brunescens sp. nov., an actonobacterium isolated from sandstone collected in sahara desert.</title>
        <authorList>
            <person name="Gtari M."/>
            <person name="Ghodhbane F."/>
        </authorList>
    </citation>
    <scope>NUCLEOTIDE SEQUENCE [LARGE SCALE GENOMIC DNA]</scope>
    <source>
        <strain evidence="2 3">BMG 8361</strain>
    </source>
</reference>
<dbReference type="InterPro" id="IPR005111">
    <property type="entry name" value="MoeA_C_domain_IV"/>
</dbReference>
<keyword evidence="3" id="KW-1185">Reference proteome</keyword>
<protein>
    <recommendedName>
        <fullName evidence="1">MoeA C-terminal domain-containing protein</fullName>
    </recommendedName>
</protein>
<accession>A0ABZ1B009</accession>
<gene>
    <name evidence="2" type="ORF">U6N30_24970</name>
</gene>
<feature type="domain" description="MoeA C-terminal" evidence="1">
    <location>
        <begin position="3"/>
        <end position="41"/>
    </location>
</feature>
<dbReference type="Pfam" id="PF03454">
    <property type="entry name" value="MoeA_C"/>
    <property type="match status" value="1"/>
</dbReference>